<evidence type="ECO:0000313" key="3">
    <source>
        <dbReference type="Proteomes" id="UP000292554"/>
    </source>
</evidence>
<protein>
    <recommendedName>
        <fullName evidence="1">A-factor biosynthesis hotdog domain-containing protein</fullName>
    </recommendedName>
</protein>
<gene>
    <name evidence="2" type="ORF">EZV61_09405</name>
</gene>
<evidence type="ECO:0000313" key="2">
    <source>
        <dbReference type="EMBL" id="TCI03746.1"/>
    </source>
</evidence>
<accession>A0ABY2ALY7</accession>
<dbReference type="EMBL" id="SJXE01000003">
    <property type="protein sequence ID" value="TCI03746.1"/>
    <property type="molecule type" value="Genomic_DNA"/>
</dbReference>
<dbReference type="InterPro" id="IPR005509">
    <property type="entry name" value="AfsA_hotdog_dom"/>
</dbReference>
<evidence type="ECO:0000259" key="1">
    <source>
        <dbReference type="Pfam" id="PF03756"/>
    </source>
</evidence>
<reference evidence="2 3" key="1">
    <citation type="submission" date="2019-02" db="EMBL/GenBank/DDBJ databases">
        <title>Corallincola luteus sp. nov., a marine bacterium isolated from surface sediment of Bohai Sea in China.</title>
        <authorList>
            <person name="Ren Q."/>
        </authorList>
    </citation>
    <scope>NUCLEOTIDE SEQUENCE [LARGE SCALE GENOMIC DNA]</scope>
    <source>
        <strain evidence="2 3">DASS28</strain>
    </source>
</reference>
<comment type="caution">
    <text evidence="2">The sequence shown here is derived from an EMBL/GenBank/DDBJ whole genome shotgun (WGS) entry which is preliminary data.</text>
</comment>
<dbReference type="Proteomes" id="UP000292554">
    <property type="component" value="Unassembled WGS sequence"/>
</dbReference>
<dbReference type="RefSeq" id="WP_131415232.1">
    <property type="nucleotide sequence ID" value="NZ_SJXE01000003.1"/>
</dbReference>
<dbReference type="Pfam" id="PF03756">
    <property type="entry name" value="AfsA"/>
    <property type="match status" value="1"/>
</dbReference>
<name>A0ABY2ALY7_9GAMM</name>
<keyword evidence="3" id="KW-1185">Reference proteome</keyword>
<proteinExistence type="predicted"/>
<feature type="domain" description="A-factor biosynthesis hotdog" evidence="1">
    <location>
        <begin position="82"/>
        <end position="206"/>
    </location>
</feature>
<organism evidence="2 3">
    <name type="scientific">Corallincola luteus</name>
    <dbReference type="NCBI Taxonomy" id="1775177"/>
    <lineage>
        <taxon>Bacteria</taxon>
        <taxon>Pseudomonadati</taxon>
        <taxon>Pseudomonadota</taxon>
        <taxon>Gammaproteobacteria</taxon>
        <taxon>Alteromonadales</taxon>
        <taxon>Psychromonadaceae</taxon>
        <taxon>Corallincola</taxon>
    </lineage>
</organism>
<sequence length="250" mass="28703">MDVRNVRLVVGDKFTNFHRIPSCILYSDWKQLRGVNRSLLDSCIFIPGLGLNKNQVDDISRELPIELQHLSQYDLASQSQTHKHNIDNILVTTPEQIDDFVFESKMMVQDCNELILDHATGFHLPGMLFLEATRQMATSAVDLLFHGENKYYVMHDIKADYLNFAFPIDTTVTLELIQERSEDGERAFRVNLSFHQNGKKVVTTSGSFSSVDKESFALREERFAQITTNKICRRLKNDAEALLKQEEQCA</sequence>